<protein>
    <submittedName>
        <fullName evidence="6">TetR/AcrR family transcriptional regulator</fullName>
    </submittedName>
</protein>
<dbReference type="RefSeq" id="WP_186910925.1">
    <property type="nucleotide sequence ID" value="NZ_JACOFV010000002.1"/>
</dbReference>
<name>A0A923HJS7_9BURK</name>
<dbReference type="InterPro" id="IPR036271">
    <property type="entry name" value="Tet_transcr_reg_TetR-rel_C_sf"/>
</dbReference>
<evidence type="ECO:0000256" key="2">
    <source>
        <dbReference type="ARBA" id="ARBA00023125"/>
    </source>
</evidence>
<feature type="domain" description="HTH tetR-type" evidence="5">
    <location>
        <begin position="8"/>
        <end position="68"/>
    </location>
</feature>
<keyword evidence="7" id="KW-1185">Reference proteome</keyword>
<evidence type="ECO:0000313" key="7">
    <source>
        <dbReference type="Proteomes" id="UP000634011"/>
    </source>
</evidence>
<organism evidence="6 7">
    <name type="scientific">Undibacterium jejuense</name>
    <dbReference type="NCBI Taxonomy" id="1344949"/>
    <lineage>
        <taxon>Bacteria</taxon>
        <taxon>Pseudomonadati</taxon>
        <taxon>Pseudomonadota</taxon>
        <taxon>Betaproteobacteria</taxon>
        <taxon>Burkholderiales</taxon>
        <taxon>Oxalobacteraceae</taxon>
        <taxon>Undibacterium</taxon>
    </lineage>
</organism>
<evidence type="ECO:0000256" key="3">
    <source>
        <dbReference type="ARBA" id="ARBA00023163"/>
    </source>
</evidence>
<sequence>MKHFSEISATAERVVDAAESLIQERGYNGFSYDDVAKLVGIKKPSIHHHFATKGELAAVVAQRYTHRFKESLLQIEGHHVKAQDRLTAYADLFEKTFSTNKHLCVCGMLGAESSSLPDLVNHEVERFFDVNVDWLTHIAQDGQRAGQLLSVLSPEGIAETYLSILEGAMIVGRGMQKGTGPSHVASHFLKALTIA</sequence>
<keyword evidence="1" id="KW-0805">Transcription regulation</keyword>
<evidence type="ECO:0000256" key="1">
    <source>
        <dbReference type="ARBA" id="ARBA00023015"/>
    </source>
</evidence>
<dbReference type="Pfam" id="PF00440">
    <property type="entry name" value="TetR_N"/>
    <property type="match status" value="1"/>
</dbReference>
<dbReference type="EMBL" id="JACOFV010000002">
    <property type="protein sequence ID" value="MBC3860976.1"/>
    <property type="molecule type" value="Genomic_DNA"/>
</dbReference>
<keyword evidence="2 4" id="KW-0238">DNA-binding</keyword>
<feature type="DNA-binding region" description="H-T-H motif" evidence="4">
    <location>
        <begin position="31"/>
        <end position="50"/>
    </location>
</feature>
<evidence type="ECO:0000259" key="5">
    <source>
        <dbReference type="PROSITE" id="PS50977"/>
    </source>
</evidence>
<comment type="caution">
    <text evidence="6">The sequence shown here is derived from an EMBL/GenBank/DDBJ whole genome shotgun (WGS) entry which is preliminary data.</text>
</comment>
<dbReference type="Gene3D" id="1.10.357.10">
    <property type="entry name" value="Tetracycline Repressor, domain 2"/>
    <property type="match status" value="1"/>
</dbReference>
<evidence type="ECO:0000256" key="4">
    <source>
        <dbReference type="PROSITE-ProRule" id="PRU00335"/>
    </source>
</evidence>
<dbReference type="AlphaFoldDB" id="A0A923HJS7"/>
<dbReference type="InterPro" id="IPR009057">
    <property type="entry name" value="Homeodomain-like_sf"/>
</dbReference>
<accession>A0A923HJS7</accession>
<dbReference type="SUPFAM" id="SSF48498">
    <property type="entry name" value="Tetracyclin repressor-like, C-terminal domain"/>
    <property type="match status" value="1"/>
</dbReference>
<dbReference type="GO" id="GO:0003677">
    <property type="term" value="F:DNA binding"/>
    <property type="evidence" value="ECO:0007669"/>
    <property type="project" value="UniProtKB-UniRule"/>
</dbReference>
<reference evidence="6" key="1">
    <citation type="submission" date="2020-08" db="EMBL/GenBank/DDBJ databases">
        <title>Novel species isolated from subtropical streams in China.</title>
        <authorList>
            <person name="Lu H."/>
        </authorList>
    </citation>
    <scope>NUCLEOTIDE SEQUENCE</scope>
    <source>
        <strain evidence="6">KACC 12607</strain>
    </source>
</reference>
<proteinExistence type="predicted"/>
<evidence type="ECO:0000313" key="6">
    <source>
        <dbReference type="EMBL" id="MBC3860976.1"/>
    </source>
</evidence>
<dbReference type="InterPro" id="IPR001647">
    <property type="entry name" value="HTH_TetR"/>
</dbReference>
<dbReference type="SUPFAM" id="SSF46689">
    <property type="entry name" value="Homeodomain-like"/>
    <property type="match status" value="1"/>
</dbReference>
<dbReference type="PANTHER" id="PTHR47506">
    <property type="entry name" value="TRANSCRIPTIONAL REGULATORY PROTEIN"/>
    <property type="match status" value="1"/>
</dbReference>
<dbReference type="PANTHER" id="PTHR47506:SF1">
    <property type="entry name" value="HTH-TYPE TRANSCRIPTIONAL REGULATOR YJDC"/>
    <property type="match status" value="1"/>
</dbReference>
<keyword evidence="3" id="KW-0804">Transcription</keyword>
<dbReference type="PROSITE" id="PS50977">
    <property type="entry name" value="HTH_TETR_2"/>
    <property type="match status" value="1"/>
</dbReference>
<gene>
    <name evidence="6" type="ORF">H8K32_02595</name>
</gene>
<dbReference type="PRINTS" id="PR00455">
    <property type="entry name" value="HTHTETR"/>
</dbReference>
<dbReference type="Proteomes" id="UP000634011">
    <property type="component" value="Unassembled WGS sequence"/>
</dbReference>